<protein>
    <submittedName>
        <fullName evidence="2">Uncharacterized protein</fullName>
    </submittedName>
</protein>
<keyword evidence="3" id="KW-1185">Reference proteome</keyword>
<feature type="region of interest" description="Disordered" evidence="1">
    <location>
        <begin position="1"/>
        <end position="51"/>
    </location>
</feature>
<dbReference type="Proteomes" id="UP000266723">
    <property type="component" value="Unassembled WGS sequence"/>
</dbReference>
<dbReference type="EMBL" id="QGKV02001507">
    <property type="protein sequence ID" value="KAF3529049.1"/>
    <property type="molecule type" value="Genomic_DNA"/>
</dbReference>
<reference evidence="2 3" key="1">
    <citation type="journal article" date="2020" name="BMC Genomics">
        <title>Intraspecific diversification of the crop wild relative Brassica cretica Lam. using demographic model selection.</title>
        <authorList>
            <person name="Kioukis A."/>
            <person name="Michalopoulou V.A."/>
            <person name="Briers L."/>
            <person name="Pirintsos S."/>
            <person name="Studholme D.J."/>
            <person name="Pavlidis P."/>
            <person name="Sarris P.F."/>
        </authorList>
    </citation>
    <scope>NUCLEOTIDE SEQUENCE [LARGE SCALE GENOMIC DNA]</scope>
    <source>
        <strain evidence="3">cv. PFS-1207/04</strain>
    </source>
</reference>
<evidence type="ECO:0000313" key="3">
    <source>
        <dbReference type="Proteomes" id="UP000266723"/>
    </source>
</evidence>
<name>A0ABQ7B9U2_BRACR</name>
<accession>A0ABQ7B9U2</accession>
<evidence type="ECO:0000313" key="2">
    <source>
        <dbReference type="EMBL" id="KAF3529049.1"/>
    </source>
</evidence>
<gene>
    <name evidence="2" type="ORF">DY000_02040562</name>
</gene>
<sequence length="156" mass="17305">MQEVMVKTPVAVTGKAPSARSQRRQSGPVLSTPSSSSAPKRSRKKKKISDQRQPWLRECYLPLTPATLLGGISELDRLNATKKHPRKKKLQSPQQDIQYNQDTILPVQVEDINVGDLERVNTRTARALRMERLITKRVATANKSTSANPSAGIPLV</sequence>
<organism evidence="2 3">
    <name type="scientific">Brassica cretica</name>
    <name type="common">Mustard</name>
    <dbReference type="NCBI Taxonomy" id="69181"/>
    <lineage>
        <taxon>Eukaryota</taxon>
        <taxon>Viridiplantae</taxon>
        <taxon>Streptophyta</taxon>
        <taxon>Embryophyta</taxon>
        <taxon>Tracheophyta</taxon>
        <taxon>Spermatophyta</taxon>
        <taxon>Magnoliopsida</taxon>
        <taxon>eudicotyledons</taxon>
        <taxon>Gunneridae</taxon>
        <taxon>Pentapetalae</taxon>
        <taxon>rosids</taxon>
        <taxon>malvids</taxon>
        <taxon>Brassicales</taxon>
        <taxon>Brassicaceae</taxon>
        <taxon>Brassiceae</taxon>
        <taxon>Brassica</taxon>
    </lineage>
</organism>
<feature type="region of interest" description="Disordered" evidence="1">
    <location>
        <begin position="79"/>
        <end position="99"/>
    </location>
</feature>
<evidence type="ECO:0000256" key="1">
    <source>
        <dbReference type="SAM" id="MobiDB-lite"/>
    </source>
</evidence>
<comment type="caution">
    <text evidence="2">The sequence shown here is derived from an EMBL/GenBank/DDBJ whole genome shotgun (WGS) entry which is preliminary data.</text>
</comment>
<proteinExistence type="predicted"/>
<feature type="compositionally biased region" description="Basic residues" evidence="1">
    <location>
        <begin position="80"/>
        <end position="90"/>
    </location>
</feature>